<evidence type="ECO:0000259" key="9">
    <source>
        <dbReference type="Pfam" id="PF00324"/>
    </source>
</evidence>
<feature type="transmembrane region" description="Helical" evidence="8">
    <location>
        <begin position="394"/>
        <end position="411"/>
    </location>
</feature>
<accession>A0A6A6DDL4</accession>
<evidence type="ECO:0000256" key="7">
    <source>
        <dbReference type="SAM" id="MobiDB-lite"/>
    </source>
</evidence>
<dbReference type="GO" id="GO:0015171">
    <property type="term" value="F:amino acid transmembrane transporter activity"/>
    <property type="evidence" value="ECO:0007669"/>
    <property type="project" value="TreeGrafter"/>
</dbReference>
<dbReference type="AlphaFoldDB" id="A0A6A6DDL4"/>
<keyword evidence="3 8" id="KW-0812">Transmembrane</keyword>
<dbReference type="Proteomes" id="UP000800200">
    <property type="component" value="Unassembled WGS sequence"/>
</dbReference>
<keyword evidence="5 8" id="KW-1133">Transmembrane helix</keyword>
<reference evidence="10" key="1">
    <citation type="journal article" date="2020" name="Stud. Mycol.">
        <title>101 Dothideomycetes genomes: a test case for predicting lifestyles and emergence of pathogens.</title>
        <authorList>
            <person name="Haridas S."/>
            <person name="Albert R."/>
            <person name="Binder M."/>
            <person name="Bloem J."/>
            <person name="Labutti K."/>
            <person name="Salamov A."/>
            <person name="Andreopoulos B."/>
            <person name="Baker S."/>
            <person name="Barry K."/>
            <person name="Bills G."/>
            <person name="Bluhm B."/>
            <person name="Cannon C."/>
            <person name="Castanera R."/>
            <person name="Culley D."/>
            <person name="Daum C."/>
            <person name="Ezra D."/>
            <person name="Gonzalez J."/>
            <person name="Henrissat B."/>
            <person name="Kuo A."/>
            <person name="Liang C."/>
            <person name="Lipzen A."/>
            <person name="Lutzoni F."/>
            <person name="Magnuson J."/>
            <person name="Mondo S."/>
            <person name="Nolan M."/>
            <person name="Ohm R."/>
            <person name="Pangilinan J."/>
            <person name="Park H.-J."/>
            <person name="Ramirez L."/>
            <person name="Alfaro M."/>
            <person name="Sun H."/>
            <person name="Tritt A."/>
            <person name="Yoshinaga Y."/>
            <person name="Zwiers L.-H."/>
            <person name="Turgeon B."/>
            <person name="Goodwin S."/>
            <person name="Spatafora J."/>
            <person name="Crous P."/>
            <person name="Grigoriev I."/>
        </authorList>
    </citation>
    <scope>NUCLEOTIDE SEQUENCE</scope>
    <source>
        <strain evidence="10">CBS 207.26</strain>
    </source>
</reference>
<evidence type="ECO:0000256" key="3">
    <source>
        <dbReference type="ARBA" id="ARBA00022692"/>
    </source>
</evidence>
<feature type="compositionally biased region" description="Basic and acidic residues" evidence="7">
    <location>
        <begin position="1"/>
        <end position="12"/>
    </location>
</feature>
<keyword evidence="2" id="KW-0813">Transport</keyword>
<feature type="transmembrane region" description="Helical" evidence="8">
    <location>
        <begin position="68"/>
        <end position="89"/>
    </location>
</feature>
<feature type="transmembrane region" description="Helical" evidence="8">
    <location>
        <begin position="349"/>
        <end position="369"/>
    </location>
</feature>
<evidence type="ECO:0000256" key="4">
    <source>
        <dbReference type="ARBA" id="ARBA00022970"/>
    </source>
</evidence>
<feature type="domain" description="Amino acid permease/ SLC12A" evidence="9">
    <location>
        <begin position="67"/>
        <end position="528"/>
    </location>
</feature>
<dbReference type="EMBL" id="ML994686">
    <property type="protein sequence ID" value="KAF2177584.1"/>
    <property type="molecule type" value="Genomic_DNA"/>
</dbReference>
<protein>
    <recommendedName>
        <fullName evidence="9">Amino acid permease/ SLC12A domain-containing protein</fullName>
    </recommendedName>
</protein>
<evidence type="ECO:0000256" key="1">
    <source>
        <dbReference type="ARBA" id="ARBA00004141"/>
    </source>
</evidence>
<dbReference type="FunFam" id="1.20.1740.10:FF:000017">
    <property type="entry name" value="Amino acid permease"/>
    <property type="match status" value="1"/>
</dbReference>
<dbReference type="OrthoDB" id="3900342at2759"/>
<feature type="region of interest" description="Disordered" evidence="7">
    <location>
        <begin position="1"/>
        <end position="28"/>
    </location>
</feature>
<comment type="subcellular location">
    <subcellularLocation>
        <location evidence="1">Membrane</location>
        <topology evidence="1">Multi-pass membrane protein</topology>
    </subcellularLocation>
</comment>
<dbReference type="PROSITE" id="PS00218">
    <property type="entry name" value="AMINO_ACID_PERMEASE_1"/>
    <property type="match status" value="1"/>
</dbReference>
<feature type="transmembrane region" description="Helical" evidence="8">
    <location>
        <begin position="253"/>
        <end position="273"/>
    </location>
</feature>
<dbReference type="InterPro" id="IPR050524">
    <property type="entry name" value="APC_YAT"/>
</dbReference>
<evidence type="ECO:0000256" key="2">
    <source>
        <dbReference type="ARBA" id="ARBA00022448"/>
    </source>
</evidence>
<dbReference type="InterPro" id="IPR004840">
    <property type="entry name" value="Amino_acid_permease_CS"/>
</dbReference>
<evidence type="ECO:0000313" key="11">
    <source>
        <dbReference type="Proteomes" id="UP000800200"/>
    </source>
</evidence>
<dbReference type="PANTHER" id="PTHR43341">
    <property type="entry name" value="AMINO ACID PERMEASE"/>
    <property type="match status" value="1"/>
</dbReference>
<feature type="transmembrane region" description="Helical" evidence="8">
    <location>
        <begin position="423"/>
        <end position="444"/>
    </location>
</feature>
<evidence type="ECO:0000256" key="6">
    <source>
        <dbReference type="ARBA" id="ARBA00023136"/>
    </source>
</evidence>
<dbReference type="InterPro" id="IPR004841">
    <property type="entry name" value="AA-permease/SLC12A_dom"/>
</dbReference>
<sequence>MDDKHAIPEEKVGTAPPPTYGAAQPHEGQWRDSEGFWTRNGMTLDSFKRRPVGERIVELDKSMKARHLHMIAIGGSIGAGFFVGSGSALSRGGPGTLLIDFLIMGVMIFNVVYALGELAVMYPISGGFYTYSTRFIDPSWGFAMGWNYVFQWAVVLPLELTVAGLTVEYWQAGVNIGVWITVFLLFIVIINVFGTLGYAEEEFWSSLLKLTATVIFMIISLVLVLGVGPDSGIYNKYWGARLWYDPGAFRNGFKGFCSVFVTAAFAFSGTELVGLAAAETRNPLKSLPGAIKQVFWRITLFYVLGLMFVGLLIRSDSDDLLGANPLIDVNASPFVLVGKYGGLKGFDSFMNVVILVSVISIGVSGVYGGSRTLTALAEQGYAPKFFTYIDRSGRPLWSVCAILIFGCLAYVNLDADGPTVFDWLLALSGLAALFTWGSICLAHIRFRRAWAYHGHTIDEIPFKAVGGVYGSYLGLILIFLVLAAQFYTAVSPIGENLGTAESFFKSYLALPVVLFFWIIGYFWKRQGWLRTAQIDVDSGRRELDWDYINAEREKLANGPSWKRILRKMF</sequence>
<feature type="transmembrane region" description="Helical" evidence="8">
    <location>
        <begin position="294"/>
        <end position="313"/>
    </location>
</feature>
<evidence type="ECO:0000256" key="8">
    <source>
        <dbReference type="SAM" id="Phobius"/>
    </source>
</evidence>
<dbReference type="PIRSF" id="PIRSF006060">
    <property type="entry name" value="AA_transporter"/>
    <property type="match status" value="1"/>
</dbReference>
<feature type="transmembrane region" description="Helical" evidence="8">
    <location>
        <begin position="464"/>
        <end position="487"/>
    </location>
</feature>
<keyword evidence="6 8" id="KW-0472">Membrane</keyword>
<dbReference type="Gene3D" id="1.20.1740.10">
    <property type="entry name" value="Amino acid/polyamine transporter I"/>
    <property type="match status" value="1"/>
</dbReference>
<evidence type="ECO:0000256" key="5">
    <source>
        <dbReference type="ARBA" id="ARBA00022989"/>
    </source>
</evidence>
<feature type="transmembrane region" description="Helical" evidence="8">
    <location>
        <begin position="507"/>
        <end position="523"/>
    </location>
</feature>
<evidence type="ECO:0000313" key="10">
    <source>
        <dbReference type="EMBL" id="KAF2177584.1"/>
    </source>
</evidence>
<feature type="transmembrane region" description="Helical" evidence="8">
    <location>
        <begin position="210"/>
        <end position="228"/>
    </location>
</feature>
<keyword evidence="11" id="KW-1185">Reference proteome</keyword>
<proteinExistence type="predicted"/>
<gene>
    <name evidence="10" type="ORF">K469DRAFT_602760</name>
</gene>
<name>A0A6A6DDL4_9PEZI</name>
<feature type="transmembrane region" description="Helical" evidence="8">
    <location>
        <begin position="145"/>
        <end position="170"/>
    </location>
</feature>
<dbReference type="GO" id="GO:0016020">
    <property type="term" value="C:membrane"/>
    <property type="evidence" value="ECO:0007669"/>
    <property type="project" value="UniProtKB-SubCell"/>
</dbReference>
<keyword evidence="4" id="KW-0029">Amino-acid transport</keyword>
<organism evidence="10 11">
    <name type="scientific">Zopfia rhizophila CBS 207.26</name>
    <dbReference type="NCBI Taxonomy" id="1314779"/>
    <lineage>
        <taxon>Eukaryota</taxon>
        <taxon>Fungi</taxon>
        <taxon>Dikarya</taxon>
        <taxon>Ascomycota</taxon>
        <taxon>Pezizomycotina</taxon>
        <taxon>Dothideomycetes</taxon>
        <taxon>Dothideomycetes incertae sedis</taxon>
        <taxon>Zopfiaceae</taxon>
        <taxon>Zopfia</taxon>
    </lineage>
</organism>
<feature type="transmembrane region" description="Helical" evidence="8">
    <location>
        <begin position="101"/>
        <end position="124"/>
    </location>
</feature>
<feature type="transmembrane region" description="Helical" evidence="8">
    <location>
        <begin position="176"/>
        <end position="198"/>
    </location>
</feature>
<dbReference type="PANTHER" id="PTHR43341:SF12">
    <property type="entry name" value="AMINO ACID TRANSPORTER (EUROFUNG)"/>
    <property type="match status" value="1"/>
</dbReference>
<dbReference type="Pfam" id="PF00324">
    <property type="entry name" value="AA_permease"/>
    <property type="match status" value="1"/>
</dbReference>